<evidence type="ECO:0000256" key="1">
    <source>
        <dbReference type="ARBA" id="ARBA00010462"/>
    </source>
</evidence>
<dbReference type="Pfam" id="PF00705">
    <property type="entry name" value="PCNA_N"/>
    <property type="match status" value="1"/>
</dbReference>
<evidence type="ECO:0000313" key="8">
    <source>
        <dbReference type="Proteomes" id="UP001158576"/>
    </source>
</evidence>
<evidence type="ECO:0000313" key="7">
    <source>
        <dbReference type="EMBL" id="CAG5113003.1"/>
    </source>
</evidence>
<proteinExistence type="inferred from homology"/>
<evidence type="ECO:0000259" key="5">
    <source>
        <dbReference type="Pfam" id="PF00705"/>
    </source>
</evidence>
<evidence type="ECO:0000259" key="6">
    <source>
        <dbReference type="Pfam" id="PF02747"/>
    </source>
</evidence>
<dbReference type="InterPro" id="IPR022649">
    <property type="entry name" value="Pr_cel_nuc_antig_C"/>
</dbReference>
<comment type="similarity">
    <text evidence="1">Belongs to the PCNA family.</text>
</comment>
<dbReference type="InterPro" id="IPR046938">
    <property type="entry name" value="DNA_clamp_sf"/>
</dbReference>
<dbReference type="SUPFAM" id="SSF55979">
    <property type="entry name" value="DNA clamp"/>
    <property type="match status" value="2"/>
</dbReference>
<protein>
    <recommendedName>
        <fullName evidence="2">Proliferating cell nuclear antigen</fullName>
    </recommendedName>
</protein>
<dbReference type="InterPro" id="IPR000730">
    <property type="entry name" value="Pr_cel_nuc_antig"/>
</dbReference>
<dbReference type="Gene3D" id="3.70.10.10">
    <property type="match status" value="1"/>
</dbReference>
<feature type="region of interest" description="Disordered" evidence="4">
    <location>
        <begin position="234"/>
        <end position="276"/>
    </location>
</feature>
<keyword evidence="3" id="KW-0238">DNA-binding</keyword>
<accession>A0ABN7T594</accession>
<evidence type="ECO:0000256" key="2">
    <source>
        <dbReference type="ARBA" id="ARBA00020229"/>
    </source>
</evidence>
<dbReference type="Pfam" id="PF02747">
    <property type="entry name" value="PCNA_C"/>
    <property type="match status" value="1"/>
</dbReference>
<evidence type="ECO:0000256" key="3">
    <source>
        <dbReference type="ARBA" id="ARBA00023125"/>
    </source>
</evidence>
<organism evidence="7 8">
    <name type="scientific">Oikopleura dioica</name>
    <name type="common">Tunicate</name>
    <dbReference type="NCBI Taxonomy" id="34765"/>
    <lineage>
        <taxon>Eukaryota</taxon>
        <taxon>Metazoa</taxon>
        <taxon>Chordata</taxon>
        <taxon>Tunicata</taxon>
        <taxon>Appendicularia</taxon>
        <taxon>Copelata</taxon>
        <taxon>Oikopleuridae</taxon>
        <taxon>Oikopleura</taxon>
    </lineage>
</organism>
<dbReference type="InterPro" id="IPR022648">
    <property type="entry name" value="Pr_cel_nuc_antig_N"/>
</dbReference>
<reference evidence="7 8" key="1">
    <citation type="submission" date="2021-04" db="EMBL/GenBank/DDBJ databases">
        <authorList>
            <person name="Bliznina A."/>
        </authorList>
    </citation>
    <scope>NUCLEOTIDE SEQUENCE [LARGE SCALE GENOMIC DNA]</scope>
</reference>
<gene>
    <name evidence="7" type="ORF">OKIOD_LOCUS15919</name>
</gene>
<dbReference type="PANTHER" id="PTHR11352">
    <property type="entry name" value="PROLIFERATING CELL NUCLEAR ANTIGEN"/>
    <property type="match status" value="1"/>
</dbReference>
<feature type="compositionally biased region" description="Basic and acidic residues" evidence="4">
    <location>
        <begin position="253"/>
        <end position="267"/>
    </location>
</feature>
<evidence type="ECO:0000256" key="4">
    <source>
        <dbReference type="SAM" id="MobiDB-lite"/>
    </source>
</evidence>
<name>A0ABN7T594_OIKDI</name>
<dbReference type="PANTHER" id="PTHR11352:SF0">
    <property type="entry name" value="PROLIFERATING CELL NUCLEAR ANTIGEN"/>
    <property type="match status" value="1"/>
</dbReference>
<keyword evidence="8" id="KW-1185">Reference proteome</keyword>
<sequence>MPECKFPSAKEIKIIFEVIAAMKSEFYLNFSKEGLLIDGMDSTESILVKALMKEDGFLQFNLGEINTVAGVNAKAMNSFLKTLSRENSLEFDCHEYGDKMFITTVNKYNVKTKFKMNLLDLIDEYRSVPHIQYSCSVRLSSQRFQRDVRGLLNVSDSVIITVSQEKVTLEAVGEESSADVELQRKETRASDYDMEDFREVFWASGALEELYNIEAQSQVQLNQGSQNEINSAIKEERLSLDGNTDVSGQEFMGHGRESEAEAEEKNVQPRKKNQKW</sequence>
<dbReference type="EMBL" id="OU015567">
    <property type="protein sequence ID" value="CAG5113003.1"/>
    <property type="molecule type" value="Genomic_DNA"/>
</dbReference>
<feature type="domain" description="Proliferating cell nuclear antigen PCNA N-terminal" evidence="5">
    <location>
        <begin position="1"/>
        <end position="121"/>
    </location>
</feature>
<feature type="domain" description="Proliferating cell nuclear antigen PCNA C-terminal" evidence="6">
    <location>
        <begin position="128"/>
        <end position="188"/>
    </location>
</feature>
<dbReference type="Proteomes" id="UP001158576">
    <property type="component" value="Chromosome 2"/>
</dbReference>